<dbReference type="EnsemblMetazoa" id="CapteT199948">
    <property type="protein sequence ID" value="CapteP199948"/>
    <property type="gene ID" value="CapteG199948"/>
</dbReference>
<dbReference type="HOGENOM" id="CLU_047308_0_0_1"/>
<reference evidence="3 5" key="2">
    <citation type="journal article" date="2013" name="Nature">
        <title>Insights into bilaterian evolution from three spiralian genomes.</title>
        <authorList>
            <person name="Simakov O."/>
            <person name="Marletaz F."/>
            <person name="Cho S.J."/>
            <person name="Edsinger-Gonzales E."/>
            <person name="Havlak P."/>
            <person name="Hellsten U."/>
            <person name="Kuo D.H."/>
            <person name="Larsson T."/>
            <person name="Lv J."/>
            <person name="Arendt D."/>
            <person name="Savage R."/>
            <person name="Osoegawa K."/>
            <person name="de Jong P."/>
            <person name="Grimwood J."/>
            <person name="Chapman J.A."/>
            <person name="Shapiro H."/>
            <person name="Aerts A."/>
            <person name="Otillar R.P."/>
            <person name="Terry A.Y."/>
            <person name="Boore J.L."/>
            <person name="Grigoriev I.V."/>
            <person name="Lindberg D.R."/>
            <person name="Seaver E.C."/>
            <person name="Weisblat D.A."/>
            <person name="Putnam N.H."/>
            <person name="Rokhsar D.S."/>
        </authorList>
    </citation>
    <scope>NUCLEOTIDE SEQUENCE</scope>
    <source>
        <strain evidence="3 5">I ESC-2004</strain>
    </source>
</reference>
<dbReference type="Gene3D" id="3.30.460.90">
    <property type="match status" value="2"/>
</dbReference>
<dbReference type="EMBL" id="AMQN01010970">
    <property type="status" value="NOT_ANNOTATED_CDS"/>
    <property type="molecule type" value="Genomic_DNA"/>
</dbReference>
<protein>
    <submittedName>
        <fullName evidence="3 4">Uncharacterized protein</fullName>
    </submittedName>
</protein>
<evidence type="ECO:0000313" key="3">
    <source>
        <dbReference type="EMBL" id="ELT97295.1"/>
    </source>
</evidence>
<dbReference type="AlphaFoldDB" id="R7U2B9"/>
<dbReference type="OrthoDB" id="6054650at2759"/>
<evidence type="ECO:0000256" key="2">
    <source>
        <dbReference type="SAM" id="MobiDB-lite"/>
    </source>
</evidence>
<proteinExistence type="inferred from homology"/>
<evidence type="ECO:0000313" key="4">
    <source>
        <dbReference type="EnsemblMetazoa" id="CapteP199948"/>
    </source>
</evidence>
<evidence type="ECO:0000313" key="5">
    <source>
        <dbReference type="Proteomes" id="UP000014760"/>
    </source>
</evidence>
<evidence type="ECO:0000256" key="1">
    <source>
        <dbReference type="ARBA" id="ARBA00008307"/>
    </source>
</evidence>
<comment type="similarity">
    <text evidence="1">Belongs to the mab-21 family.</text>
</comment>
<feature type="region of interest" description="Disordered" evidence="2">
    <location>
        <begin position="292"/>
        <end position="312"/>
    </location>
</feature>
<dbReference type="PANTHER" id="PTHR10656">
    <property type="entry name" value="CELL FATE DETERMINING PROTEIN MAB21-RELATED"/>
    <property type="match status" value="1"/>
</dbReference>
<gene>
    <name evidence="3" type="ORF">CAPTEDRAFT_199948</name>
</gene>
<feature type="compositionally biased region" description="Polar residues" evidence="2">
    <location>
        <begin position="302"/>
        <end position="312"/>
    </location>
</feature>
<reference evidence="4" key="3">
    <citation type="submission" date="2015-06" db="UniProtKB">
        <authorList>
            <consortium name="EnsemblMetazoa"/>
        </authorList>
    </citation>
    <scope>IDENTIFICATION</scope>
</reference>
<sequence length="312" mass="36019">MTEMLEIYNKVIFEVFTILKKDNKCCKIDFPIGRGSSFEDLKVVEPDEFDVLIPLKITETNKLGGIQRFVNKCDGDYKLNVSTKGPAITLHVHDVSRKLFSVDVVPLVRFAKYLLIAKPPKNILNGDGNWRRKSFSGGERYCAMSLPIEAKKILKITKAIKLNLRPTPMDTVPSYIYKTAMTHWYYEEKQRDIQNESMSKNLSDFLIYMSKILFSGDMLIYPYLDENFNVLEPYKEEALKNLARYLKSMASSESQLMKAIERRVDGEINRGIMIENHSTLNENSIVYFHNKSRPRPPRSNHSEVINMSLLSP</sequence>
<dbReference type="PANTHER" id="PTHR10656:SF42">
    <property type="entry name" value="CYCLIC GMP-AMP SYNTHASE-LIKE PROTEIN-RELATED"/>
    <property type="match status" value="1"/>
</dbReference>
<name>R7U2B9_CAPTE</name>
<reference evidence="5" key="1">
    <citation type="submission" date="2012-12" db="EMBL/GenBank/DDBJ databases">
        <authorList>
            <person name="Hellsten U."/>
            <person name="Grimwood J."/>
            <person name="Chapman J.A."/>
            <person name="Shapiro H."/>
            <person name="Aerts A."/>
            <person name="Otillar R.P."/>
            <person name="Terry A.Y."/>
            <person name="Boore J.L."/>
            <person name="Simakov O."/>
            <person name="Marletaz F."/>
            <person name="Cho S.-J."/>
            <person name="Edsinger-Gonzales E."/>
            <person name="Havlak P."/>
            <person name="Kuo D.-H."/>
            <person name="Larsson T."/>
            <person name="Lv J."/>
            <person name="Arendt D."/>
            <person name="Savage R."/>
            <person name="Osoegawa K."/>
            <person name="de Jong P."/>
            <person name="Lindberg D.R."/>
            <person name="Seaver E.C."/>
            <person name="Weisblat D.A."/>
            <person name="Putnam N.H."/>
            <person name="Grigoriev I.V."/>
            <person name="Rokhsar D.S."/>
        </authorList>
    </citation>
    <scope>NUCLEOTIDE SEQUENCE</scope>
    <source>
        <strain evidence="5">I ESC-2004</strain>
    </source>
</reference>
<dbReference type="Proteomes" id="UP000014760">
    <property type="component" value="Unassembled WGS sequence"/>
</dbReference>
<dbReference type="Gene3D" id="1.10.1410.40">
    <property type="match status" value="1"/>
</dbReference>
<accession>R7U2B9</accession>
<keyword evidence="5" id="KW-1185">Reference proteome</keyword>
<organism evidence="3">
    <name type="scientific">Capitella teleta</name>
    <name type="common">Polychaete worm</name>
    <dbReference type="NCBI Taxonomy" id="283909"/>
    <lineage>
        <taxon>Eukaryota</taxon>
        <taxon>Metazoa</taxon>
        <taxon>Spiralia</taxon>
        <taxon>Lophotrochozoa</taxon>
        <taxon>Annelida</taxon>
        <taxon>Polychaeta</taxon>
        <taxon>Sedentaria</taxon>
        <taxon>Scolecida</taxon>
        <taxon>Capitellidae</taxon>
        <taxon>Capitella</taxon>
    </lineage>
</organism>
<dbReference type="EMBL" id="KB308607">
    <property type="protein sequence ID" value="ELT97295.1"/>
    <property type="molecule type" value="Genomic_DNA"/>
</dbReference>